<protein>
    <recommendedName>
        <fullName evidence="2">protein-serine/threonine phosphatase</fullName>
        <ecNumber evidence="2">3.1.3.16</ecNumber>
    </recommendedName>
</protein>
<organism evidence="10 11">
    <name type="scientific">Jeotgalibaca ciconiae</name>
    <dbReference type="NCBI Taxonomy" id="2496265"/>
    <lineage>
        <taxon>Bacteria</taxon>
        <taxon>Bacillati</taxon>
        <taxon>Bacillota</taxon>
        <taxon>Bacilli</taxon>
        <taxon>Lactobacillales</taxon>
        <taxon>Carnobacteriaceae</taxon>
        <taxon>Jeotgalibaca</taxon>
    </lineage>
</organism>
<keyword evidence="4" id="KW-0378">Hydrolase</keyword>
<dbReference type="EMBL" id="CP034465">
    <property type="protein sequence ID" value="AZP05203.1"/>
    <property type="molecule type" value="Genomic_DNA"/>
</dbReference>
<sequence length="247" mass="27389">MQIAYGSDRGKNRKINEDFVSWFSNENGQPLLLLCDGMGGHQAGDVASEMAVSHMGEAWKPTSFTDCEQVSVWLLNTIQKVNRLIFQKSLDFTDLDGMGTTLVAATYIGKELVIAHVGDSRAYLYRNYQLKQLTEDHSLVHELVKSGEISSEEAKNHPQKNIVTRSVGTRESIQVDLTSIPVLENDILLLCTDGLSNMVDEVGIKGVLKDWLSVEEKTNKLIESANEAGGLDNISVVLADFSERREE</sequence>
<dbReference type="PANTHER" id="PTHR13832:SF860">
    <property type="entry name" value="PROTEIN PHOSPHATASE PHPP"/>
    <property type="match status" value="1"/>
</dbReference>
<dbReference type="CDD" id="cd00143">
    <property type="entry name" value="PP2Cc"/>
    <property type="match status" value="1"/>
</dbReference>
<dbReference type="RefSeq" id="WP_126111358.1">
    <property type="nucleotide sequence ID" value="NZ_CP034465.1"/>
</dbReference>
<comment type="cofactor">
    <cofactor evidence="1">
        <name>Mn(2+)</name>
        <dbReference type="ChEBI" id="CHEBI:29035"/>
    </cofactor>
</comment>
<proteinExistence type="predicted"/>
<comment type="catalytic activity">
    <reaction evidence="7">
        <text>O-phospho-L-seryl-[protein] + H2O = L-seryl-[protein] + phosphate</text>
        <dbReference type="Rhea" id="RHEA:20629"/>
        <dbReference type="Rhea" id="RHEA-COMP:9863"/>
        <dbReference type="Rhea" id="RHEA-COMP:11604"/>
        <dbReference type="ChEBI" id="CHEBI:15377"/>
        <dbReference type="ChEBI" id="CHEBI:29999"/>
        <dbReference type="ChEBI" id="CHEBI:43474"/>
        <dbReference type="ChEBI" id="CHEBI:83421"/>
        <dbReference type="EC" id="3.1.3.16"/>
    </reaction>
</comment>
<dbReference type="PANTHER" id="PTHR13832">
    <property type="entry name" value="PROTEIN PHOSPHATASE 2C"/>
    <property type="match status" value="1"/>
</dbReference>
<dbReference type="InterPro" id="IPR036457">
    <property type="entry name" value="PPM-type-like_dom_sf"/>
</dbReference>
<keyword evidence="6" id="KW-0464">Manganese</keyword>
<dbReference type="InterPro" id="IPR001932">
    <property type="entry name" value="PPM-type_phosphatase-like_dom"/>
</dbReference>
<name>A0A3S9HDI1_9LACT</name>
<evidence type="ECO:0000256" key="4">
    <source>
        <dbReference type="ARBA" id="ARBA00022801"/>
    </source>
</evidence>
<evidence type="ECO:0000256" key="1">
    <source>
        <dbReference type="ARBA" id="ARBA00001936"/>
    </source>
</evidence>
<keyword evidence="11" id="KW-1185">Reference proteome</keyword>
<evidence type="ECO:0000256" key="7">
    <source>
        <dbReference type="ARBA" id="ARBA00047761"/>
    </source>
</evidence>
<dbReference type="SUPFAM" id="SSF81606">
    <property type="entry name" value="PP2C-like"/>
    <property type="match status" value="1"/>
</dbReference>
<dbReference type="GO" id="GO:0004722">
    <property type="term" value="F:protein serine/threonine phosphatase activity"/>
    <property type="evidence" value="ECO:0007669"/>
    <property type="project" value="UniProtKB-EC"/>
</dbReference>
<evidence type="ECO:0000256" key="6">
    <source>
        <dbReference type="ARBA" id="ARBA00023211"/>
    </source>
</evidence>
<evidence type="ECO:0000259" key="9">
    <source>
        <dbReference type="PROSITE" id="PS51746"/>
    </source>
</evidence>
<evidence type="ECO:0000256" key="8">
    <source>
        <dbReference type="ARBA" id="ARBA00048336"/>
    </source>
</evidence>
<dbReference type="AlphaFoldDB" id="A0A3S9HDI1"/>
<keyword evidence="5" id="KW-0904">Protein phosphatase</keyword>
<feature type="domain" description="PPM-type phosphatase" evidence="9">
    <location>
        <begin position="2"/>
        <end position="241"/>
    </location>
</feature>
<dbReference type="EC" id="3.1.3.16" evidence="2"/>
<reference evidence="11" key="1">
    <citation type="submission" date="2018-12" db="EMBL/GenBank/DDBJ databases">
        <title>Complete genome sequencing of Jeotgalibaca sp. H21T32.</title>
        <authorList>
            <person name="Bae J.-W."/>
            <person name="Lee S.-Y."/>
        </authorList>
    </citation>
    <scope>NUCLEOTIDE SEQUENCE [LARGE SCALE GENOMIC DNA]</scope>
    <source>
        <strain evidence="11">H21T32</strain>
    </source>
</reference>
<dbReference type="Proteomes" id="UP000273326">
    <property type="component" value="Chromosome"/>
</dbReference>
<dbReference type="GO" id="GO:0046872">
    <property type="term" value="F:metal ion binding"/>
    <property type="evidence" value="ECO:0007669"/>
    <property type="project" value="UniProtKB-KW"/>
</dbReference>
<dbReference type="Pfam" id="PF13672">
    <property type="entry name" value="PP2C_2"/>
    <property type="match status" value="1"/>
</dbReference>
<dbReference type="NCBIfam" id="NF033484">
    <property type="entry name" value="Stp1_PP2C_phos"/>
    <property type="match status" value="1"/>
</dbReference>
<dbReference type="KEGG" id="jeh:EJN90_11435"/>
<dbReference type="SMART" id="SM00331">
    <property type="entry name" value="PP2C_SIG"/>
    <property type="match status" value="1"/>
</dbReference>
<gene>
    <name evidence="10" type="ORF">EJN90_11435</name>
</gene>
<evidence type="ECO:0000313" key="10">
    <source>
        <dbReference type="EMBL" id="AZP05203.1"/>
    </source>
</evidence>
<comment type="catalytic activity">
    <reaction evidence="8">
        <text>O-phospho-L-threonyl-[protein] + H2O = L-threonyl-[protein] + phosphate</text>
        <dbReference type="Rhea" id="RHEA:47004"/>
        <dbReference type="Rhea" id="RHEA-COMP:11060"/>
        <dbReference type="Rhea" id="RHEA-COMP:11605"/>
        <dbReference type="ChEBI" id="CHEBI:15377"/>
        <dbReference type="ChEBI" id="CHEBI:30013"/>
        <dbReference type="ChEBI" id="CHEBI:43474"/>
        <dbReference type="ChEBI" id="CHEBI:61977"/>
        <dbReference type="EC" id="3.1.3.16"/>
    </reaction>
</comment>
<evidence type="ECO:0000256" key="2">
    <source>
        <dbReference type="ARBA" id="ARBA00013081"/>
    </source>
</evidence>
<dbReference type="SMART" id="SM00332">
    <property type="entry name" value="PP2Cc"/>
    <property type="match status" value="1"/>
</dbReference>
<dbReference type="Gene3D" id="3.60.40.10">
    <property type="entry name" value="PPM-type phosphatase domain"/>
    <property type="match status" value="1"/>
</dbReference>
<dbReference type="PROSITE" id="PS51746">
    <property type="entry name" value="PPM_2"/>
    <property type="match status" value="1"/>
</dbReference>
<evidence type="ECO:0000256" key="3">
    <source>
        <dbReference type="ARBA" id="ARBA00022723"/>
    </source>
</evidence>
<evidence type="ECO:0000256" key="5">
    <source>
        <dbReference type="ARBA" id="ARBA00022912"/>
    </source>
</evidence>
<dbReference type="OrthoDB" id="9801841at2"/>
<keyword evidence="3" id="KW-0479">Metal-binding</keyword>
<accession>A0A3S9HDI1</accession>
<dbReference type="InterPro" id="IPR015655">
    <property type="entry name" value="PP2C"/>
</dbReference>
<dbReference type="FunFam" id="3.60.40.10:FF:000002">
    <property type="entry name" value="Serine/threonine phosphatase stp"/>
    <property type="match status" value="1"/>
</dbReference>
<evidence type="ECO:0000313" key="11">
    <source>
        <dbReference type="Proteomes" id="UP000273326"/>
    </source>
</evidence>